<name>A0AAV2SK85_MEGNR</name>
<organism evidence="9 10">
    <name type="scientific">Meganyctiphanes norvegica</name>
    <name type="common">Northern krill</name>
    <name type="synonym">Thysanopoda norvegica</name>
    <dbReference type="NCBI Taxonomy" id="48144"/>
    <lineage>
        <taxon>Eukaryota</taxon>
        <taxon>Metazoa</taxon>
        <taxon>Ecdysozoa</taxon>
        <taxon>Arthropoda</taxon>
        <taxon>Crustacea</taxon>
        <taxon>Multicrustacea</taxon>
        <taxon>Malacostraca</taxon>
        <taxon>Eumalacostraca</taxon>
        <taxon>Eucarida</taxon>
        <taxon>Euphausiacea</taxon>
        <taxon>Euphausiidae</taxon>
        <taxon>Meganyctiphanes</taxon>
    </lineage>
</organism>
<dbReference type="InterPro" id="IPR008166">
    <property type="entry name" value="Glyco_transf_92"/>
</dbReference>
<keyword evidence="6" id="KW-1133">Transmembrane helix</keyword>
<evidence type="ECO:0000256" key="5">
    <source>
        <dbReference type="ARBA" id="ARBA00022692"/>
    </source>
</evidence>
<evidence type="ECO:0000256" key="3">
    <source>
        <dbReference type="ARBA" id="ARBA00022676"/>
    </source>
</evidence>
<gene>
    <name evidence="9" type="ORF">MNOR_LOCUS37346</name>
</gene>
<keyword evidence="4 8" id="KW-0808">Transferase</keyword>
<evidence type="ECO:0000256" key="1">
    <source>
        <dbReference type="ARBA" id="ARBA00004167"/>
    </source>
</evidence>
<comment type="similarity">
    <text evidence="2 8">Belongs to the glycosyltransferase 92 family.</text>
</comment>
<keyword evidence="10" id="KW-1185">Reference proteome</keyword>
<accession>A0AAV2SK85</accession>
<sequence>VYFTSSDAHIANLEPLMRKTSSSNNLLSYFSNANKLDNNVNDGIQYTPVSSSTKINILSTQFNGEKTSNFTKSKNKYQNLKLKLESTQKIWDEPRPTWLRISDDLYLYSAFWDPRDLVEGGPVARVLGIIRYNKDMMVKEYGVRKTGFIKDDWLPYSCYLWYKSHRTVGQLKAFMFEEGLKAYVGTYFLCYPTNNTDNTTKQIDASETPYAVSIFPKNVTDYPNKIIYLINNYKESKGNLINVHNILVNRTSVKSDNSSFINADVSVCVRALFGPYDDIQGMVQFISYYNIILGIKHFYFYELAVSSRVRKWFSILKNFDIHVHLLPWNLPTGNWEELWDFGSLTAINDCNYRSAGRHKFTIFVDLDEFLVPKAEIKSIHHMYQQILKHKRGTFGDTALIPNVFFCEEFEDFQNNKESIDEQQKNATKGEDIFPIFKYTKREGRLWPPKVRSKMIVVPDTVISVGHHMVHHFVKKDFSNRASPKLFSALHHYRSCEGLRHGIHATGSKVLDTTTVNDKSIFKFKSKVMGSALVQSYKLMKEI</sequence>
<reference evidence="9 10" key="1">
    <citation type="submission" date="2024-05" db="EMBL/GenBank/DDBJ databases">
        <authorList>
            <person name="Wallberg A."/>
        </authorList>
    </citation>
    <scope>NUCLEOTIDE SEQUENCE [LARGE SCALE GENOMIC DNA]</scope>
</reference>
<comment type="subcellular location">
    <subcellularLocation>
        <location evidence="1">Membrane</location>
        <topology evidence="1">Single-pass membrane protein</topology>
    </subcellularLocation>
</comment>
<dbReference type="GO" id="GO:0016757">
    <property type="term" value="F:glycosyltransferase activity"/>
    <property type="evidence" value="ECO:0007669"/>
    <property type="project" value="UniProtKB-UniRule"/>
</dbReference>
<keyword evidence="5" id="KW-0812">Transmembrane</keyword>
<keyword evidence="7" id="KW-0472">Membrane</keyword>
<dbReference type="Pfam" id="PF01697">
    <property type="entry name" value="Glyco_transf_92"/>
    <property type="match status" value="1"/>
</dbReference>
<dbReference type="PANTHER" id="PTHR21461:SF40">
    <property type="entry name" value="GLYCOSYLTRANSFERASE FAMILY 92 PROTEIN"/>
    <property type="match status" value="1"/>
</dbReference>
<evidence type="ECO:0000256" key="2">
    <source>
        <dbReference type="ARBA" id="ARBA00007647"/>
    </source>
</evidence>
<evidence type="ECO:0000256" key="4">
    <source>
        <dbReference type="ARBA" id="ARBA00022679"/>
    </source>
</evidence>
<dbReference type="PANTHER" id="PTHR21461">
    <property type="entry name" value="GLYCOSYLTRANSFERASE FAMILY 92 PROTEIN"/>
    <property type="match status" value="1"/>
</dbReference>
<dbReference type="AlphaFoldDB" id="A0AAV2SK85"/>
<comment type="caution">
    <text evidence="9">The sequence shown here is derived from an EMBL/GenBank/DDBJ whole genome shotgun (WGS) entry which is preliminary data.</text>
</comment>
<dbReference type="Proteomes" id="UP001497623">
    <property type="component" value="Unassembled WGS sequence"/>
</dbReference>
<evidence type="ECO:0000256" key="8">
    <source>
        <dbReference type="RuleBase" id="RU366017"/>
    </source>
</evidence>
<keyword evidence="3 8" id="KW-0328">Glycosyltransferase</keyword>
<dbReference type="GO" id="GO:0005737">
    <property type="term" value="C:cytoplasm"/>
    <property type="evidence" value="ECO:0007669"/>
    <property type="project" value="TreeGrafter"/>
</dbReference>
<evidence type="ECO:0000256" key="6">
    <source>
        <dbReference type="ARBA" id="ARBA00022989"/>
    </source>
</evidence>
<dbReference type="EMBL" id="CAXKWB010074472">
    <property type="protein sequence ID" value="CAL4198178.1"/>
    <property type="molecule type" value="Genomic_DNA"/>
</dbReference>
<dbReference type="GO" id="GO:0016020">
    <property type="term" value="C:membrane"/>
    <property type="evidence" value="ECO:0007669"/>
    <property type="project" value="UniProtKB-SubCell"/>
</dbReference>
<feature type="non-terminal residue" evidence="9">
    <location>
        <position position="542"/>
    </location>
</feature>
<dbReference type="EC" id="2.4.1.-" evidence="8"/>
<protein>
    <recommendedName>
        <fullName evidence="8">Glycosyltransferase family 92 protein</fullName>
        <ecNumber evidence="8">2.4.1.-</ecNumber>
    </recommendedName>
</protein>
<evidence type="ECO:0000256" key="7">
    <source>
        <dbReference type="ARBA" id="ARBA00023136"/>
    </source>
</evidence>
<evidence type="ECO:0000313" key="10">
    <source>
        <dbReference type="Proteomes" id="UP001497623"/>
    </source>
</evidence>
<proteinExistence type="inferred from homology"/>
<feature type="non-terminal residue" evidence="9">
    <location>
        <position position="1"/>
    </location>
</feature>
<evidence type="ECO:0000313" key="9">
    <source>
        <dbReference type="EMBL" id="CAL4198178.1"/>
    </source>
</evidence>